<gene>
    <name evidence="2" type="ORF">MERR_LOCUS45073</name>
</gene>
<organism evidence="2 3">
    <name type="scientific">Microthlaspi erraticum</name>
    <dbReference type="NCBI Taxonomy" id="1685480"/>
    <lineage>
        <taxon>Eukaryota</taxon>
        <taxon>Viridiplantae</taxon>
        <taxon>Streptophyta</taxon>
        <taxon>Embryophyta</taxon>
        <taxon>Tracheophyta</taxon>
        <taxon>Spermatophyta</taxon>
        <taxon>Magnoliopsida</taxon>
        <taxon>eudicotyledons</taxon>
        <taxon>Gunneridae</taxon>
        <taxon>Pentapetalae</taxon>
        <taxon>rosids</taxon>
        <taxon>malvids</taxon>
        <taxon>Brassicales</taxon>
        <taxon>Brassicaceae</taxon>
        <taxon>Coluteocarpeae</taxon>
        <taxon>Microthlaspi</taxon>
    </lineage>
</organism>
<dbReference type="Proteomes" id="UP000467841">
    <property type="component" value="Unassembled WGS sequence"/>
</dbReference>
<dbReference type="EMBL" id="CACVBM020001706">
    <property type="protein sequence ID" value="CAA7057837.1"/>
    <property type="molecule type" value="Genomic_DNA"/>
</dbReference>
<comment type="caution">
    <text evidence="2">The sequence shown here is derived from an EMBL/GenBank/DDBJ whole genome shotgun (WGS) entry which is preliminary data.</text>
</comment>
<reference evidence="2" key="1">
    <citation type="submission" date="2020-01" db="EMBL/GenBank/DDBJ databases">
        <authorList>
            <person name="Mishra B."/>
        </authorList>
    </citation>
    <scope>NUCLEOTIDE SEQUENCE [LARGE SCALE GENOMIC DNA]</scope>
</reference>
<dbReference type="InterPro" id="IPR050942">
    <property type="entry name" value="F-box_BR-signaling"/>
</dbReference>
<dbReference type="Gene3D" id="1.20.1280.50">
    <property type="match status" value="1"/>
</dbReference>
<accession>A0A6D2KZB5</accession>
<feature type="domain" description="F-box" evidence="1">
    <location>
        <begin position="33"/>
        <end position="73"/>
    </location>
</feature>
<proteinExistence type="predicted"/>
<dbReference type="OrthoDB" id="642536at2759"/>
<evidence type="ECO:0000313" key="3">
    <source>
        <dbReference type="Proteomes" id="UP000467841"/>
    </source>
</evidence>
<dbReference type="Pfam" id="PF03478">
    <property type="entry name" value="Beta-prop_KIB1-4"/>
    <property type="match status" value="1"/>
</dbReference>
<dbReference type="SUPFAM" id="SSF81383">
    <property type="entry name" value="F-box domain"/>
    <property type="match status" value="1"/>
</dbReference>
<keyword evidence="3" id="KW-1185">Reference proteome</keyword>
<evidence type="ECO:0000313" key="2">
    <source>
        <dbReference type="EMBL" id="CAA7057837.1"/>
    </source>
</evidence>
<dbReference type="PANTHER" id="PTHR44259:SF25">
    <property type="entry name" value="F-BOX DOMAIN-CONTAINING PROTEIN"/>
    <property type="match status" value="1"/>
</dbReference>
<protein>
    <recommendedName>
        <fullName evidence="1">F-box domain-containing protein</fullName>
    </recommendedName>
</protein>
<evidence type="ECO:0000259" key="1">
    <source>
        <dbReference type="SMART" id="SM00256"/>
    </source>
</evidence>
<dbReference type="InterPro" id="IPR036047">
    <property type="entry name" value="F-box-like_dom_sf"/>
</dbReference>
<dbReference type="PANTHER" id="PTHR44259">
    <property type="entry name" value="OS07G0183000 PROTEIN-RELATED"/>
    <property type="match status" value="1"/>
</dbReference>
<dbReference type="InterPro" id="IPR001810">
    <property type="entry name" value="F-box_dom"/>
</dbReference>
<dbReference type="AlphaFoldDB" id="A0A6D2KZB5"/>
<name>A0A6D2KZB5_9BRAS</name>
<dbReference type="SMART" id="SM00256">
    <property type="entry name" value="FBOX"/>
    <property type="match status" value="1"/>
</dbReference>
<dbReference type="Pfam" id="PF00646">
    <property type="entry name" value="F-box"/>
    <property type="match status" value="1"/>
</dbReference>
<dbReference type="InterPro" id="IPR005174">
    <property type="entry name" value="KIB1-4_b-propeller"/>
</dbReference>
<sequence>MASSPRLHIGDSNGSDSPVRDLKRNLLHCWSKLPQDLMHMVFERLGFADFERAKSVCSSWLSASRQSKPSNKIPWMVLFPKDNNYGLLFNPEEKDKFYKTQDLGNDFSKSFCVATYRSWLLMLDPQYMDYRQAKTEDPLYNLYILNILTRERIYLPTLESEFGLTAPIFWMDEKTKDYLVMGMFNEEDAVSFKKGDTSWKQIPQLALSGIDECFNMVYKDHKLYCLNYYKLKIFDFSGEIPVQVFKISVRGCIRRLSGLRIRMPGNFPLNRKKNNVVVTLSGDVLIVTSTRPSMSKIWNFEIYKMDSSKGNKWEEIISLGDEVILLDLGITVYAKEINGGIKRNSIYFNGRDFGDKYDENDILIFSLDAKKVEQPHQFVCSSVPCSNARWFLPSFKRE</sequence>